<protein>
    <recommendedName>
        <fullName evidence="2">Nudix hydrolase domain-containing protein</fullName>
    </recommendedName>
</protein>
<dbReference type="PANTHER" id="PTHR21340">
    <property type="entry name" value="DIADENOSINE 5,5-P1,P4-TETRAPHOSPHATE PYROPHOSPHOHYDROLASE MUTT"/>
    <property type="match status" value="1"/>
</dbReference>
<reference evidence="3" key="1">
    <citation type="journal article" date="2023" name="Mol. Phylogenet. Evol.">
        <title>Genome-scale phylogeny and comparative genomics of the fungal order Sordariales.</title>
        <authorList>
            <person name="Hensen N."/>
            <person name="Bonometti L."/>
            <person name="Westerberg I."/>
            <person name="Brannstrom I.O."/>
            <person name="Guillou S."/>
            <person name="Cros-Aarteil S."/>
            <person name="Calhoun S."/>
            <person name="Haridas S."/>
            <person name="Kuo A."/>
            <person name="Mondo S."/>
            <person name="Pangilinan J."/>
            <person name="Riley R."/>
            <person name="LaButti K."/>
            <person name="Andreopoulos B."/>
            <person name="Lipzen A."/>
            <person name="Chen C."/>
            <person name="Yan M."/>
            <person name="Daum C."/>
            <person name="Ng V."/>
            <person name="Clum A."/>
            <person name="Steindorff A."/>
            <person name="Ohm R.A."/>
            <person name="Martin F."/>
            <person name="Silar P."/>
            <person name="Natvig D.O."/>
            <person name="Lalanne C."/>
            <person name="Gautier V."/>
            <person name="Ament-Velasquez S.L."/>
            <person name="Kruys A."/>
            <person name="Hutchinson M.I."/>
            <person name="Powell A.J."/>
            <person name="Barry K."/>
            <person name="Miller A.N."/>
            <person name="Grigoriev I.V."/>
            <person name="Debuchy R."/>
            <person name="Gladieux P."/>
            <person name="Hiltunen Thoren M."/>
            <person name="Johannesson H."/>
        </authorList>
    </citation>
    <scope>NUCLEOTIDE SEQUENCE</scope>
    <source>
        <strain evidence="3">CBS 958.72</strain>
    </source>
</reference>
<dbReference type="InterPro" id="IPR051325">
    <property type="entry name" value="Nudix_hydrolase_domain"/>
</dbReference>
<reference evidence="3" key="2">
    <citation type="submission" date="2023-06" db="EMBL/GenBank/DDBJ databases">
        <authorList>
            <consortium name="Lawrence Berkeley National Laboratory"/>
            <person name="Haridas S."/>
            <person name="Hensen N."/>
            <person name="Bonometti L."/>
            <person name="Westerberg I."/>
            <person name="Brannstrom I.O."/>
            <person name="Guillou S."/>
            <person name="Cros-Aarteil S."/>
            <person name="Calhoun S."/>
            <person name="Kuo A."/>
            <person name="Mondo S."/>
            <person name="Pangilinan J."/>
            <person name="Riley R."/>
            <person name="Labutti K."/>
            <person name="Andreopoulos B."/>
            <person name="Lipzen A."/>
            <person name="Chen C."/>
            <person name="Yanf M."/>
            <person name="Daum C."/>
            <person name="Ng V."/>
            <person name="Clum A."/>
            <person name="Steindorff A."/>
            <person name="Ohm R."/>
            <person name="Martin F."/>
            <person name="Silar P."/>
            <person name="Natvig D."/>
            <person name="Lalanne C."/>
            <person name="Gautier V."/>
            <person name="Ament-Velasquez S.L."/>
            <person name="Kruys A."/>
            <person name="Hutchinson M.I."/>
            <person name="Powell A.J."/>
            <person name="Barry K."/>
            <person name="Miller A.N."/>
            <person name="Grigoriev I.V."/>
            <person name="Debuchy R."/>
            <person name="Gladieux P."/>
            <person name="Thoren M.H."/>
            <person name="Johannesson H."/>
        </authorList>
    </citation>
    <scope>NUCLEOTIDE SEQUENCE</scope>
    <source>
        <strain evidence="3">CBS 958.72</strain>
    </source>
</reference>
<dbReference type="InterPro" id="IPR015797">
    <property type="entry name" value="NUDIX_hydrolase-like_dom_sf"/>
</dbReference>
<evidence type="ECO:0000313" key="3">
    <source>
        <dbReference type="EMBL" id="KAK3360917.1"/>
    </source>
</evidence>
<dbReference type="Proteomes" id="UP001287356">
    <property type="component" value="Unassembled WGS sequence"/>
</dbReference>
<name>A0AAE0JSS6_9PEZI</name>
<dbReference type="Pfam" id="PF00293">
    <property type="entry name" value="NUDIX"/>
    <property type="match status" value="1"/>
</dbReference>
<gene>
    <name evidence="3" type="ORF">B0T24DRAFT_643052</name>
</gene>
<organism evidence="3 4">
    <name type="scientific">Lasiosphaeria ovina</name>
    <dbReference type="NCBI Taxonomy" id="92902"/>
    <lineage>
        <taxon>Eukaryota</taxon>
        <taxon>Fungi</taxon>
        <taxon>Dikarya</taxon>
        <taxon>Ascomycota</taxon>
        <taxon>Pezizomycotina</taxon>
        <taxon>Sordariomycetes</taxon>
        <taxon>Sordariomycetidae</taxon>
        <taxon>Sordariales</taxon>
        <taxon>Lasiosphaeriaceae</taxon>
        <taxon>Lasiosphaeria</taxon>
    </lineage>
</organism>
<feature type="domain" description="Nudix hydrolase" evidence="2">
    <location>
        <begin position="15"/>
        <end position="204"/>
    </location>
</feature>
<dbReference type="SUPFAM" id="SSF55811">
    <property type="entry name" value="Nudix"/>
    <property type="match status" value="1"/>
</dbReference>
<dbReference type="InterPro" id="IPR000086">
    <property type="entry name" value="NUDIX_hydrolase_dom"/>
</dbReference>
<sequence length="213" mass="23332">MAASCSEAELYTSDDFVESAGAVLFRVAARKILVLHTRSGEYVLAKGRRNCGESRRAAAQREVAEESGLACRLLPLDMSTRAPPPEPALISPLFLASPTGEYADEIQRDPGGGDHHADVSRSYAGVCEPFAMQIRRLGNNGGGGVKIIWWFAATVADEDKVPTFDSMTPAERERFDAVAFVSFDEALQRLTFEQDREVVRRAIALVGRTYYGE</sequence>
<dbReference type="PROSITE" id="PS00893">
    <property type="entry name" value="NUDIX_BOX"/>
    <property type="match status" value="1"/>
</dbReference>
<proteinExistence type="predicted"/>
<dbReference type="EMBL" id="JAULSN010000013">
    <property type="protein sequence ID" value="KAK3360917.1"/>
    <property type="molecule type" value="Genomic_DNA"/>
</dbReference>
<dbReference type="InterPro" id="IPR020084">
    <property type="entry name" value="NUDIX_hydrolase_CS"/>
</dbReference>
<keyword evidence="1" id="KW-0378">Hydrolase</keyword>
<evidence type="ECO:0000256" key="1">
    <source>
        <dbReference type="ARBA" id="ARBA00022801"/>
    </source>
</evidence>
<dbReference type="PANTHER" id="PTHR21340:SF0">
    <property type="entry name" value="BIS(5'-NUCLEOSYL)-TETRAPHOSPHATASE [ASYMMETRICAL]"/>
    <property type="match status" value="1"/>
</dbReference>
<dbReference type="Gene3D" id="3.90.79.10">
    <property type="entry name" value="Nucleoside Triphosphate Pyrophosphohydrolase"/>
    <property type="match status" value="1"/>
</dbReference>
<dbReference type="GO" id="GO:0006167">
    <property type="term" value="P:AMP biosynthetic process"/>
    <property type="evidence" value="ECO:0007669"/>
    <property type="project" value="TreeGrafter"/>
</dbReference>
<evidence type="ECO:0000313" key="4">
    <source>
        <dbReference type="Proteomes" id="UP001287356"/>
    </source>
</evidence>
<dbReference type="PROSITE" id="PS51462">
    <property type="entry name" value="NUDIX"/>
    <property type="match status" value="1"/>
</dbReference>
<dbReference type="AlphaFoldDB" id="A0AAE0JSS6"/>
<accession>A0AAE0JSS6</accession>
<dbReference type="GO" id="GO:0004081">
    <property type="term" value="F:bis(5'-nucleosyl)-tetraphosphatase (asymmetrical) activity"/>
    <property type="evidence" value="ECO:0007669"/>
    <property type="project" value="TreeGrafter"/>
</dbReference>
<keyword evidence="4" id="KW-1185">Reference proteome</keyword>
<evidence type="ECO:0000259" key="2">
    <source>
        <dbReference type="PROSITE" id="PS51462"/>
    </source>
</evidence>
<comment type="caution">
    <text evidence="3">The sequence shown here is derived from an EMBL/GenBank/DDBJ whole genome shotgun (WGS) entry which is preliminary data.</text>
</comment>
<dbReference type="GO" id="GO:0006754">
    <property type="term" value="P:ATP biosynthetic process"/>
    <property type="evidence" value="ECO:0007669"/>
    <property type="project" value="TreeGrafter"/>
</dbReference>